<proteinExistence type="predicted"/>
<gene>
    <name evidence="3" type="ORF">PGTG_18481</name>
</gene>
<dbReference type="AlphaFoldDB" id="E3L6U1"/>
<organism evidence="3 4">
    <name type="scientific">Puccinia graminis f. sp. tritici (strain CRL 75-36-700-3 / race SCCL)</name>
    <name type="common">Black stem rust fungus</name>
    <dbReference type="NCBI Taxonomy" id="418459"/>
    <lineage>
        <taxon>Eukaryota</taxon>
        <taxon>Fungi</taxon>
        <taxon>Dikarya</taxon>
        <taxon>Basidiomycota</taxon>
        <taxon>Pucciniomycotina</taxon>
        <taxon>Pucciniomycetes</taxon>
        <taxon>Pucciniales</taxon>
        <taxon>Pucciniaceae</taxon>
        <taxon>Puccinia</taxon>
    </lineage>
</organism>
<reference key="1">
    <citation type="submission" date="2007-01" db="EMBL/GenBank/DDBJ databases">
        <title>The Genome Sequence of Puccinia graminis f. sp. tritici Strain CRL 75-36-700-3.</title>
        <authorList>
            <consortium name="The Broad Institute Genome Sequencing Platform"/>
            <person name="Birren B."/>
            <person name="Lander E."/>
            <person name="Galagan J."/>
            <person name="Nusbaum C."/>
            <person name="Devon K."/>
            <person name="Cuomo C."/>
            <person name="Jaffe D."/>
            <person name="Butler J."/>
            <person name="Alvarez P."/>
            <person name="Gnerre S."/>
            <person name="Grabherr M."/>
            <person name="Mauceli E."/>
            <person name="Brockman W."/>
            <person name="Young S."/>
            <person name="LaButti K."/>
            <person name="Sykes S."/>
            <person name="DeCaprio D."/>
            <person name="Crawford M."/>
            <person name="Koehrsen M."/>
            <person name="Engels R."/>
            <person name="Montgomery P."/>
            <person name="Pearson M."/>
            <person name="Howarth C."/>
            <person name="Larson L."/>
            <person name="White J."/>
            <person name="Zeng Q."/>
            <person name="Kodira C."/>
            <person name="Yandava C."/>
            <person name="Alvarado L."/>
            <person name="O'Leary S."/>
            <person name="Szabo L."/>
            <person name="Dean R."/>
            <person name="Schein J."/>
        </authorList>
    </citation>
    <scope>NUCLEOTIDE SEQUENCE</scope>
    <source>
        <strain>CRL 75-36-700-3</strain>
    </source>
</reference>
<dbReference type="SMART" id="SM00478">
    <property type="entry name" value="ENDO3c"/>
    <property type="match status" value="1"/>
</dbReference>
<dbReference type="InterPro" id="IPR003265">
    <property type="entry name" value="HhH-GPD_domain"/>
</dbReference>
<accession>E3L6U1</accession>
<dbReference type="VEuPathDB" id="FungiDB:PGTG_18481"/>
<dbReference type="InterPro" id="IPR023170">
    <property type="entry name" value="HhH_base_excis_C"/>
</dbReference>
<dbReference type="KEGG" id="pgr:PGTG_18481"/>
<dbReference type="Pfam" id="PF00730">
    <property type="entry name" value="HhH-GPD"/>
    <property type="match status" value="1"/>
</dbReference>
<dbReference type="PANTHER" id="PTHR47203">
    <property type="match status" value="1"/>
</dbReference>
<feature type="compositionally biased region" description="Polar residues" evidence="1">
    <location>
        <begin position="39"/>
        <end position="48"/>
    </location>
</feature>
<name>E3L6U1_PUCGT</name>
<feature type="compositionally biased region" description="Polar residues" evidence="1">
    <location>
        <begin position="18"/>
        <end position="31"/>
    </location>
</feature>
<dbReference type="InterPro" id="IPR011257">
    <property type="entry name" value="DNA_glycosylase"/>
</dbReference>
<dbReference type="Proteomes" id="UP000008783">
    <property type="component" value="Unassembled WGS sequence"/>
</dbReference>
<feature type="compositionally biased region" description="Basic and acidic residues" evidence="1">
    <location>
        <begin position="1"/>
        <end position="10"/>
    </location>
</feature>
<keyword evidence="4" id="KW-1185">Reference proteome</keyword>
<evidence type="ECO:0000256" key="1">
    <source>
        <dbReference type="SAM" id="MobiDB-lite"/>
    </source>
</evidence>
<evidence type="ECO:0000313" key="3">
    <source>
        <dbReference type="EMBL" id="EFP92266.2"/>
    </source>
</evidence>
<protein>
    <recommendedName>
        <fullName evidence="2">HhH-GPD domain-containing protein</fullName>
    </recommendedName>
</protein>
<dbReference type="GeneID" id="10537760"/>
<evidence type="ECO:0000259" key="2">
    <source>
        <dbReference type="SMART" id="SM00478"/>
    </source>
</evidence>
<dbReference type="Gene3D" id="1.10.340.30">
    <property type="entry name" value="Hypothetical protein, domain 2"/>
    <property type="match status" value="1"/>
</dbReference>
<feature type="region of interest" description="Disordered" evidence="1">
    <location>
        <begin position="1"/>
        <end position="48"/>
    </location>
</feature>
<sequence>MASKDYDSDGAHPATLQHDASGSASSETSENPAVGAGRSSGQHEFTTKPTISECQQVCSLLAEVHGGMPVRPARLAGATEEAEGVEDLASRTIATECGEVGEVLDGLVRTILSQHTSRANSSRAKQALDQHFGTGNYHAIRRASVSSITAVLQDARVGLAARKSTTIHALLNHIHLNLNPDLSLEFLRYLPDSEAMETLTSFKGVGAKTASCVLLFCLGRNFFPVDTHVFRITKALGWLPPRPTATRESAFKHLNQAVPDHLKYPLHILLFQHAQQCLVCKRITSKPSQPLCPSKNKSTITPRRGAARRECKEANENTEAGKRISTFVQCDDYRSESLDTAAVAERDKNLERRTKGSKIKNLKTAETRRSNRFGTLKTGEADTSNLAKVYGDREDNAPTSSSRRTRFQSAGGVHITAPFSFISN</sequence>
<feature type="domain" description="HhH-GPD" evidence="2">
    <location>
        <begin position="112"/>
        <end position="276"/>
    </location>
</feature>
<dbReference type="RefSeq" id="XP_003336685.2">
    <property type="nucleotide sequence ID" value="XM_003336637.2"/>
</dbReference>
<dbReference type="GO" id="GO:0000702">
    <property type="term" value="F:oxidized base lesion DNA N-glycosylase activity"/>
    <property type="evidence" value="ECO:0007669"/>
    <property type="project" value="UniProtKB-ARBA"/>
</dbReference>
<dbReference type="OrthoDB" id="5607at2759"/>
<dbReference type="EMBL" id="DS178361">
    <property type="protein sequence ID" value="EFP92266.2"/>
    <property type="molecule type" value="Genomic_DNA"/>
</dbReference>
<dbReference type="Gene3D" id="1.10.1670.10">
    <property type="entry name" value="Helix-hairpin-Helix base-excision DNA repair enzymes (C-terminal)"/>
    <property type="match status" value="1"/>
</dbReference>
<dbReference type="InParanoid" id="E3L6U1"/>
<dbReference type="HOGENOM" id="CLU_012862_9_2_1"/>
<dbReference type="GO" id="GO:0006285">
    <property type="term" value="P:base-excision repair, AP site formation"/>
    <property type="evidence" value="ECO:0007669"/>
    <property type="project" value="UniProtKB-ARBA"/>
</dbReference>
<dbReference type="SUPFAM" id="SSF48150">
    <property type="entry name" value="DNA-glycosylase"/>
    <property type="match status" value="1"/>
</dbReference>
<reference evidence="4" key="2">
    <citation type="journal article" date="2011" name="Proc. Natl. Acad. Sci. U.S.A.">
        <title>Obligate biotrophy features unraveled by the genomic analysis of rust fungi.</title>
        <authorList>
            <person name="Duplessis S."/>
            <person name="Cuomo C.A."/>
            <person name="Lin Y.-C."/>
            <person name="Aerts A."/>
            <person name="Tisserant E."/>
            <person name="Veneault-Fourrey C."/>
            <person name="Joly D.L."/>
            <person name="Hacquard S."/>
            <person name="Amselem J."/>
            <person name="Cantarel B.L."/>
            <person name="Chiu R."/>
            <person name="Coutinho P.M."/>
            <person name="Feau N."/>
            <person name="Field M."/>
            <person name="Frey P."/>
            <person name="Gelhaye E."/>
            <person name="Goldberg J."/>
            <person name="Grabherr M.G."/>
            <person name="Kodira C.D."/>
            <person name="Kohler A."/>
            <person name="Kuees U."/>
            <person name="Lindquist E.A."/>
            <person name="Lucas S.M."/>
            <person name="Mago R."/>
            <person name="Mauceli E."/>
            <person name="Morin E."/>
            <person name="Murat C."/>
            <person name="Pangilinan J.L."/>
            <person name="Park R."/>
            <person name="Pearson M."/>
            <person name="Quesneville H."/>
            <person name="Rouhier N."/>
            <person name="Sakthikumar S."/>
            <person name="Salamov A.A."/>
            <person name="Schmutz J."/>
            <person name="Selles B."/>
            <person name="Shapiro H."/>
            <person name="Tanguay P."/>
            <person name="Tuskan G.A."/>
            <person name="Henrissat B."/>
            <person name="Van de Peer Y."/>
            <person name="Rouze P."/>
            <person name="Ellis J.G."/>
            <person name="Dodds P.N."/>
            <person name="Schein J.E."/>
            <person name="Zhong S."/>
            <person name="Hamelin R.C."/>
            <person name="Grigoriev I.V."/>
            <person name="Szabo L.J."/>
            <person name="Martin F."/>
        </authorList>
    </citation>
    <scope>NUCLEOTIDE SEQUENCE [LARGE SCALE GENOMIC DNA]</scope>
    <source>
        <strain evidence="4">CRL 75-36-700-3 / race SCCL</strain>
    </source>
</reference>
<dbReference type="PANTHER" id="PTHR47203:SF1">
    <property type="entry name" value="HYPOTHETICAL BASE EXCISION DNA REPAIR PROTEIN (EUROFUNG)"/>
    <property type="match status" value="1"/>
</dbReference>
<dbReference type="CDD" id="cd00056">
    <property type="entry name" value="ENDO3c"/>
    <property type="match status" value="1"/>
</dbReference>
<evidence type="ECO:0000313" key="4">
    <source>
        <dbReference type="Proteomes" id="UP000008783"/>
    </source>
</evidence>
<dbReference type="eggNOG" id="ENOG502QRUG">
    <property type="taxonomic scope" value="Eukaryota"/>
</dbReference>